<proteinExistence type="predicted"/>
<name>A0AAN7AMG8_9PEZI</name>
<sequence length="347" mass="39129">MPGRTMVFVGAPESHSLDWSAGNLLAHFSTSIAHFAGISTDDTIPDEERDSAVWRELPLDKARVSTGLSQSHAAAAPEFFSPTGEYNDQTILSQLYEQSQQLYEHSIMVHQEMPSSELVSESYETTSFITNASESFISDGFTQSQSQPRRQLVSEKEPLKDLKDLPSATYLQKILPQTMSVNVIAGIISVPQPRQVTTRWGTKYLVEVLVGDETRAGFTITYWLPSHDIAQSPLAGLRPGDIVLMQNVGLNAFMKKVYGSSLRKNLTKVHLLYRVRLDSRDPGGHYRTSDLSADSTKNPHPQLEKTRRVRDWVLNFVGRAKNNTDSKRPNPRRRWERPPEDETQLFQ</sequence>
<feature type="compositionally biased region" description="Polar residues" evidence="1">
    <location>
        <begin position="289"/>
        <end position="299"/>
    </location>
</feature>
<reference evidence="2" key="2">
    <citation type="submission" date="2023-05" db="EMBL/GenBank/DDBJ databases">
        <authorList>
            <consortium name="Lawrence Berkeley National Laboratory"/>
            <person name="Steindorff A."/>
            <person name="Hensen N."/>
            <person name="Bonometti L."/>
            <person name="Westerberg I."/>
            <person name="Brannstrom I.O."/>
            <person name="Guillou S."/>
            <person name="Cros-Aarteil S."/>
            <person name="Calhoun S."/>
            <person name="Haridas S."/>
            <person name="Kuo A."/>
            <person name="Mondo S."/>
            <person name="Pangilinan J."/>
            <person name="Riley R."/>
            <person name="Labutti K."/>
            <person name="Andreopoulos B."/>
            <person name="Lipzen A."/>
            <person name="Chen C."/>
            <person name="Yanf M."/>
            <person name="Daum C."/>
            <person name="Ng V."/>
            <person name="Clum A."/>
            <person name="Ohm R."/>
            <person name="Martin F."/>
            <person name="Silar P."/>
            <person name="Natvig D."/>
            <person name="Lalanne C."/>
            <person name="Gautier V."/>
            <person name="Ament-Velasquez S.L."/>
            <person name="Kruys A."/>
            <person name="Hutchinson M.I."/>
            <person name="Powell A.J."/>
            <person name="Barry K."/>
            <person name="Miller A.N."/>
            <person name="Grigoriev I.V."/>
            <person name="Debuchy R."/>
            <person name="Gladieux P."/>
            <person name="Thoren M.H."/>
            <person name="Johannesson H."/>
        </authorList>
    </citation>
    <scope>NUCLEOTIDE SEQUENCE</scope>
    <source>
        <strain evidence="2">PSN309</strain>
    </source>
</reference>
<accession>A0AAN7AMG8</accession>
<gene>
    <name evidence="2" type="ORF">QBC35DRAFT_376979</name>
</gene>
<evidence type="ECO:0000256" key="1">
    <source>
        <dbReference type="SAM" id="MobiDB-lite"/>
    </source>
</evidence>
<dbReference type="InterPro" id="IPR012340">
    <property type="entry name" value="NA-bd_OB-fold"/>
</dbReference>
<feature type="region of interest" description="Disordered" evidence="1">
    <location>
        <begin position="284"/>
        <end position="304"/>
    </location>
</feature>
<evidence type="ECO:0000313" key="2">
    <source>
        <dbReference type="EMBL" id="KAK4190855.1"/>
    </source>
</evidence>
<dbReference type="Proteomes" id="UP001302126">
    <property type="component" value="Unassembled WGS sequence"/>
</dbReference>
<dbReference type="EMBL" id="MU864363">
    <property type="protein sequence ID" value="KAK4190855.1"/>
    <property type="molecule type" value="Genomic_DNA"/>
</dbReference>
<organism evidence="2 3">
    <name type="scientific">Podospora australis</name>
    <dbReference type="NCBI Taxonomy" id="1536484"/>
    <lineage>
        <taxon>Eukaryota</taxon>
        <taxon>Fungi</taxon>
        <taxon>Dikarya</taxon>
        <taxon>Ascomycota</taxon>
        <taxon>Pezizomycotina</taxon>
        <taxon>Sordariomycetes</taxon>
        <taxon>Sordariomycetidae</taxon>
        <taxon>Sordariales</taxon>
        <taxon>Podosporaceae</taxon>
        <taxon>Podospora</taxon>
    </lineage>
</organism>
<evidence type="ECO:0000313" key="3">
    <source>
        <dbReference type="Proteomes" id="UP001302126"/>
    </source>
</evidence>
<dbReference type="SUPFAM" id="SSF50249">
    <property type="entry name" value="Nucleic acid-binding proteins"/>
    <property type="match status" value="1"/>
</dbReference>
<reference evidence="2" key="1">
    <citation type="journal article" date="2023" name="Mol. Phylogenet. Evol.">
        <title>Genome-scale phylogeny and comparative genomics of the fungal order Sordariales.</title>
        <authorList>
            <person name="Hensen N."/>
            <person name="Bonometti L."/>
            <person name="Westerberg I."/>
            <person name="Brannstrom I.O."/>
            <person name="Guillou S."/>
            <person name="Cros-Aarteil S."/>
            <person name="Calhoun S."/>
            <person name="Haridas S."/>
            <person name="Kuo A."/>
            <person name="Mondo S."/>
            <person name="Pangilinan J."/>
            <person name="Riley R."/>
            <person name="LaButti K."/>
            <person name="Andreopoulos B."/>
            <person name="Lipzen A."/>
            <person name="Chen C."/>
            <person name="Yan M."/>
            <person name="Daum C."/>
            <person name="Ng V."/>
            <person name="Clum A."/>
            <person name="Steindorff A."/>
            <person name="Ohm R.A."/>
            <person name="Martin F."/>
            <person name="Silar P."/>
            <person name="Natvig D.O."/>
            <person name="Lalanne C."/>
            <person name="Gautier V."/>
            <person name="Ament-Velasquez S.L."/>
            <person name="Kruys A."/>
            <person name="Hutchinson M.I."/>
            <person name="Powell A.J."/>
            <person name="Barry K."/>
            <person name="Miller A.N."/>
            <person name="Grigoriev I.V."/>
            <person name="Debuchy R."/>
            <person name="Gladieux P."/>
            <person name="Hiltunen Thoren M."/>
            <person name="Johannesson H."/>
        </authorList>
    </citation>
    <scope>NUCLEOTIDE SEQUENCE</scope>
    <source>
        <strain evidence="2">PSN309</strain>
    </source>
</reference>
<protein>
    <submittedName>
        <fullName evidence="2">Uncharacterized protein</fullName>
    </submittedName>
</protein>
<dbReference type="AlphaFoldDB" id="A0AAN7AMG8"/>
<feature type="region of interest" description="Disordered" evidence="1">
    <location>
        <begin position="320"/>
        <end position="347"/>
    </location>
</feature>
<dbReference type="Gene3D" id="2.40.50.140">
    <property type="entry name" value="Nucleic acid-binding proteins"/>
    <property type="match status" value="1"/>
</dbReference>
<comment type="caution">
    <text evidence="2">The sequence shown here is derived from an EMBL/GenBank/DDBJ whole genome shotgun (WGS) entry which is preliminary data.</text>
</comment>
<keyword evidence="3" id="KW-1185">Reference proteome</keyword>